<reference evidence="2 3" key="1">
    <citation type="submission" date="2018-02" db="EMBL/GenBank/DDBJ databases">
        <authorList>
            <person name="Cohen D.B."/>
            <person name="Kent A.D."/>
        </authorList>
    </citation>
    <scope>NUCLEOTIDE SEQUENCE [LARGE SCALE GENOMIC DNA]</scope>
    <source>
        <strain evidence="2">1</strain>
    </source>
</reference>
<dbReference type="KEGG" id="mgg:MPLG2_2716"/>
<gene>
    <name evidence="2" type="ORF">MPLG2_2716</name>
</gene>
<dbReference type="AlphaFoldDB" id="A0A2N9JJ03"/>
<evidence type="ECO:0000313" key="2">
    <source>
        <dbReference type="EMBL" id="SPD87746.1"/>
    </source>
</evidence>
<sequence>MVEREDLSIHDPWIDGVCAALGVPREALDVDAVLALAGRVAHRVARPMAPVSTFLAGYALASGAASFDEVRRVILNVPARDGDGS</sequence>
<keyword evidence="3" id="KW-1185">Reference proteome</keyword>
<name>A0A2N9JJ03_9ACTN</name>
<dbReference type="InterPro" id="IPR045598">
    <property type="entry name" value="DUF6457"/>
</dbReference>
<organism evidence="2 3">
    <name type="scientific">Micropruina glycogenica</name>
    <dbReference type="NCBI Taxonomy" id="75385"/>
    <lineage>
        <taxon>Bacteria</taxon>
        <taxon>Bacillati</taxon>
        <taxon>Actinomycetota</taxon>
        <taxon>Actinomycetes</taxon>
        <taxon>Propionibacteriales</taxon>
        <taxon>Nocardioidaceae</taxon>
        <taxon>Micropruina</taxon>
    </lineage>
</organism>
<feature type="domain" description="DUF6457" evidence="1">
    <location>
        <begin position="9"/>
        <end position="73"/>
    </location>
</feature>
<evidence type="ECO:0000259" key="1">
    <source>
        <dbReference type="Pfam" id="PF20058"/>
    </source>
</evidence>
<proteinExistence type="predicted"/>
<dbReference type="RefSeq" id="WP_105186418.1">
    <property type="nucleotide sequence ID" value="NZ_BAAAGO010000031.1"/>
</dbReference>
<accession>A0A2N9JJ03</accession>
<evidence type="ECO:0000313" key="3">
    <source>
        <dbReference type="Proteomes" id="UP000238164"/>
    </source>
</evidence>
<dbReference type="Pfam" id="PF20058">
    <property type="entry name" value="DUF6457"/>
    <property type="match status" value="1"/>
</dbReference>
<dbReference type="Proteomes" id="UP000238164">
    <property type="component" value="Chromosome 1"/>
</dbReference>
<dbReference type="EMBL" id="LT985188">
    <property type="protein sequence ID" value="SPD87746.1"/>
    <property type="molecule type" value="Genomic_DNA"/>
</dbReference>
<protein>
    <recommendedName>
        <fullName evidence="1">DUF6457 domain-containing protein</fullName>
    </recommendedName>
</protein>